<feature type="region of interest" description="Disordered" evidence="1">
    <location>
        <begin position="89"/>
        <end position="157"/>
    </location>
</feature>
<proteinExistence type="predicted"/>
<feature type="compositionally biased region" description="Basic and acidic residues" evidence="1">
    <location>
        <begin position="133"/>
        <end position="157"/>
    </location>
</feature>
<name>A0A7R7EJD9_9FIRM</name>
<dbReference type="Proteomes" id="UP000595897">
    <property type="component" value="Chromosome"/>
</dbReference>
<feature type="transmembrane region" description="Helical" evidence="2">
    <location>
        <begin position="16"/>
        <end position="34"/>
    </location>
</feature>
<dbReference type="KEGG" id="ahb:bsdtb5_08320"/>
<feature type="region of interest" description="Disordered" evidence="1">
    <location>
        <begin position="42"/>
        <end position="68"/>
    </location>
</feature>
<dbReference type="EMBL" id="AP024169">
    <property type="protein sequence ID" value="BCN29537.1"/>
    <property type="molecule type" value="Genomic_DNA"/>
</dbReference>
<keyword evidence="4" id="KW-1185">Reference proteome</keyword>
<evidence type="ECO:0000313" key="4">
    <source>
        <dbReference type="Proteomes" id="UP000595897"/>
    </source>
</evidence>
<evidence type="ECO:0000256" key="2">
    <source>
        <dbReference type="SAM" id="Phobius"/>
    </source>
</evidence>
<protein>
    <submittedName>
        <fullName evidence="3">Uncharacterized protein</fullName>
    </submittedName>
</protein>
<keyword evidence="2" id="KW-1133">Transmembrane helix</keyword>
<sequence length="204" mass="22656">MHSKIEKSVDMHKKRNVTIVLSIIVAFVVGFILLDNTSKPTKNNDANKIISSRNAEDQENKISDSNTKKTKEPFLMTYDDLVKSGSVKSDDIKDISNEPYSYDAGNKDKSNDDSKNNAKVTQQKSSNNSNDNSSKRDSEIEKQGGKTKVVDESNKTMKDESVEYEYKGEVVTSKVFNFFDVKASGGKEVNGNSKASGKHVGIWN</sequence>
<reference evidence="3 4" key="1">
    <citation type="submission" date="2020-11" db="EMBL/GenBank/DDBJ databases">
        <title>Draft genome sequencing of a Lachnospiraceae strain isolated from anoxic soil subjected to BSD treatment.</title>
        <authorList>
            <person name="Uek A."/>
            <person name="Tonouchi A."/>
        </authorList>
    </citation>
    <scope>NUCLEOTIDE SEQUENCE [LARGE SCALE GENOMIC DNA]</scope>
    <source>
        <strain evidence="3 4">TB5</strain>
    </source>
</reference>
<feature type="compositionally biased region" description="Basic and acidic residues" evidence="1">
    <location>
        <begin position="54"/>
        <end position="68"/>
    </location>
</feature>
<accession>A0A7R7EJD9</accession>
<gene>
    <name evidence="3" type="ORF">bsdtb5_08320</name>
</gene>
<feature type="compositionally biased region" description="Polar residues" evidence="1">
    <location>
        <begin position="42"/>
        <end position="53"/>
    </location>
</feature>
<dbReference type="RefSeq" id="WP_271714808.1">
    <property type="nucleotide sequence ID" value="NZ_AP024169.1"/>
</dbReference>
<evidence type="ECO:0000256" key="1">
    <source>
        <dbReference type="SAM" id="MobiDB-lite"/>
    </source>
</evidence>
<keyword evidence="2" id="KW-0472">Membrane</keyword>
<dbReference type="AlphaFoldDB" id="A0A7R7EJD9"/>
<evidence type="ECO:0000313" key="3">
    <source>
        <dbReference type="EMBL" id="BCN29537.1"/>
    </source>
</evidence>
<keyword evidence="2" id="KW-0812">Transmembrane</keyword>
<organism evidence="3 4">
    <name type="scientific">Anaeromicropila herbilytica</name>
    <dbReference type="NCBI Taxonomy" id="2785025"/>
    <lineage>
        <taxon>Bacteria</taxon>
        <taxon>Bacillati</taxon>
        <taxon>Bacillota</taxon>
        <taxon>Clostridia</taxon>
        <taxon>Lachnospirales</taxon>
        <taxon>Lachnospiraceae</taxon>
        <taxon>Anaeromicropila</taxon>
    </lineage>
</organism>
<feature type="compositionally biased region" description="Basic and acidic residues" evidence="1">
    <location>
        <begin position="105"/>
        <end position="116"/>
    </location>
</feature>